<protein>
    <recommendedName>
        <fullName evidence="2 5">peptidylprolyl isomerase</fullName>
        <ecNumber evidence="2 5">5.2.1.8</ecNumber>
    </recommendedName>
</protein>
<dbReference type="PROSITE" id="PS50059">
    <property type="entry name" value="FKBP_PPIASE"/>
    <property type="match status" value="1"/>
</dbReference>
<dbReference type="GeneID" id="104708661"/>
<dbReference type="Proteomes" id="UP000694864">
    <property type="component" value="Chromosome 8"/>
</dbReference>
<evidence type="ECO:0000256" key="1">
    <source>
        <dbReference type="ARBA" id="ARBA00000971"/>
    </source>
</evidence>
<reference evidence="8" key="2">
    <citation type="submission" date="2025-08" db="UniProtKB">
        <authorList>
            <consortium name="RefSeq"/>
        </authorList>
    </citation>
    <scope>IDENTIFICATION</scope>
    <source>
        <tissue evidence="8">Leaf</tissue>
    </source>
</reference>
<keyword evidence="3 5" id="KW-0697">Rotamase</keyword>
<feature type="domain" description="PPIase FKBP-type" evidence="6">
    <location>
        <begin position="12"/>
        <end position="100"/>
    </location>
</feature>
<name>A0ABM0TB46_CAMSA</name>
<dbReference type="Pfam" id="PF00254">
    <property type="entry name" value="FKBP_C"/>
    <property type="match status" value="1"/>
</dbReference>
<sequence length="101" mass="10693">MGDPNGKKAGPGNWVFVHVTASLKENGKVFCSTDGEPPAKIRLGHRHVIEGVDVGVNGMRVGGKRKLTIPPAMGFGAEGLGDMIPPDAWVVYDVELISVNE</sequence>
<dbReference type="SUPFAM" id="SSF54534">
    <property type="entry name" value="FKBP-like"/>
    <property type="match status" value="1"/>
</dbReference>
<dbReference type="InterPro" id="IPR001179">
    <property type="entry name" value="PPIase_FKBP_dom"/>
</dbReference>
<proteinExistence type="predicted"/>
<dbReference type="InterPro" id="IPR046357">
    <property type="entry name" value="PPIase_dom_sf"/>
</dbReference>
<evidence type="ECO:0000313" key="7">
    <source>
        <dbReference type="Proteomes" id="UP000694864"/>
    </source>
</evidence>
<evidence type="ECO:0000256" key="4">
    <source>
        <dbReference type="ARBA" id="ARBA00023235"/>
    </source>
</evidence>
<keyword evidence="4 5" id="KW-0413">Isomerase</keyword>
<organism evidence="7 8">
    <name type="scientific">Camelina sativa</name>
    <name type="common">False flax</name>
    <name type="synonym">Myagrum sativum</name>
    <dbReference type="NCBI Taxonomy" id="90675"/>
    <lineage>
        <taxon>Eukaryota</taxon>
        <taxon>Viridiplantae</taxon>
        <taxon>Streptophyta</taxon>
        <taxon>Embryophyta</taxon>
        <taxon>Tracheophyta</taxon>
        <taxon>Spermatophyta</taxon>
        <taxon>Magnoliopsida</taxon>
        <taxon>eudicotyledons</taxon>
        <taxon>Gunneridae</taxon>
        <taxon>Pentapetalae</taxon>
        <taxon>rosids</taxon>
        <taxon>malvids</taxon>
        <taxon>Brassicales</taxon>
        <taxon>Brassicaceae</taxon>
        <taxon>Camelineae</taxon>
        <taxon>Camelina</taxon>
    </lineage>
</organism>
<dbReference type="Gene3D" id="3.10.50.40">
    <property type="match status" value="1"/>
</dbReference>
<gene>
    <name evidence="8" type="primary">LOC104708661</name>
</gene>
<dbReference type="PANTHER" id="PTHR43811">
    <property type="entry name" value="FKBP-TYPE PEPTIDYL-PROLYL CIS-TRANS ISOMERASE FKPA"/>
    <property type="match status" value="1"/>
</dbReference>
<dbReference type="PANTHER" id="PTHR43811:SF19">
    <property type="entry name" value="39 KDA FK506-BINDING NUCLEAR PROTEIN"/>
    <property type="match status" value="1"/>
</dbReference>
<evidence type="ECO:0000256" key="2">
    <source>
        <dbReference type="ARBA" id="ARBA00013194"/>
    </source>
</evidence>
<evidence type="ECO:0000256" key="5">
    <source>
        <dbReference type="PROSITE-ProRule" id="PRU00277"/>
    </source>
</evidence>
<evidence type="ECO:0000259" key="6">
    <source>
        <dbReference type="PROSITE" id="PS50059"/>
    </source>
</evidence>
<dbReference type="RefSeq" id="XP_010423560.1">
    <property type="nucleotide sequence ID" value="XM_010425258.2"/>
</dbReference>
<comment type="catalytic activity">
    <reaction evidence="1 5">
        <text>[protein]-peptidylproline (omega=180) = [protein]-peptidylproline (omega=0)</text>
        <dbReference type="Rhea" id="RHEA:16237"/>
        <dbReference type="Rhea" id="RHEA-COMP:10747"/>
        <dbReference type="Rhea" id="RHEA-COMP:10748"/>
        <dbReference type="ChEBI" id="CHEBI:83833"/>
        <dbReference type="ChEBI" id="CHEBI:83834"/>
        <dbReference type="EC" id="5.2.1.8"/>
    </reaction>
</comment>
<reference evidence="7" key="1">
    <citation type="journal article" date="2014" name="Nat. Commun.">
        <title>The emerging biofuel crop Camelina sativa retains a highly undifferentiated hexaploid genome structure.</title>
        <authorList>
            <person name="Kagale S."/>
            <person name="Koh C."/>
            <person name="Nixon J."/>
            <person name="Bollina V."/>
            <person name="Clarke W.E."/>
            <person name="Tuteja R."/>
            <person name="Spillane C."/>
            <person name="Robinson S.J."/>
            <person name="Links M.G."/>
            <person name="Clarke C."/>
            <person name="Higgins E.E."/>
            <person name="Huebert T."/>
            <person name="Sharpe A.G."/>
            <person name="Parkin I.A."/>
        </authorList>
    </citation>
    <scope>NUCLEOTIDE SEQUENCE [LARGE SCALE GENOMIC DNA]</scope>
    <source>
        <strain evidence="7">cv. DH55</strain>
    </source>
</reference>
<accession>A0ABM0TB46</accession>
<dbReference type="EC" id="5.2.1.8" evidence="2 5"/>
<evidence type="ECO:0000256" key="3">
    <source>
        <dbReference type="ARBA" id="ARBA00023110"/>
    </source>
</evidence>
<keyword evidence="7" id="KW-1185">Reference proteome</keyword>
<evidence type="ECO:0000313" key="8">
    <source>
        <dbReference type="RefSeq" id="XP_010423560.1"/>
    </source>
</evidence>